<evidence type="ECO:0000313" key="2">
    <source>
        <dbReference type="Proteomes" id="UP001339911"/>
    </source>
</evidence>
<reference evidence="1 2" key="1">
    <citation type="submission" date="2024-01" db="EMBL/GenBank/DDBJ databases">
        <title>Genome insights into Plantactinospora veratri sp. nov.</title>
        <authorList>
            <person name="Wang L."/>
        </authorList>
    </citation>
    <scope>NUCLEOTIDE SEQUENCE [LARGE SCALE GENOMIC DNA]</scope>
    <source>
        <strain evidence="1 2">NEAU-FHS4</strain>
    </source>
</reference>
<comment type="caution">
    <text evidence="1">The sequence shown here is derived from an EMBL/GenBank/DDBJ whole genome shotgun (WGS) entry which is preliminary data.</text>
</comment>
<organism evidence="1 2">
    <name type="scientific">Plantactinospora veratri</name>
    <dbReference type="NCBI Taxonomy" id="1436122"/>
    <lineage>
        <taxon>Bacteria</taxon>
        <taxon>Bacillati</taxon>
        <taxon>Actinomycetota</taxon>
        <taxon>Actinomycetes</taxon>
        <taxon>Micromonosporales</taxon>
        <taxon>Micromonosporaceae</taxon>
        <taxon>Plantactinospora</taxon>
    </lineage>
</organism>
<name>A0ABU7SMB6_9ACTN</name>
<sequence>MSDHEPSVPEWTCRECAADWPCVTRREEISDAFADQYTSMVMYLAYTMMQAAEDLRHVPAGWLHNRFVGWTNDPDDPVPFTSVDILINGYKLANDHSPDADGKCPVCGDPADCWVRINPDGPGFLIPVP</sequence>
<protein>
    <submittedName>
        <fullName evidence="1">Uncharacterized protein</fullName>
    </submittedName>
</protein>
<proteinExistence type="predicted"/>
<keyword evidence="2" id="KW-1185">Reference proteome</keyword>
<dbReference type="EMBL" id="JAZGQL010000030">
    <property type="protein sequence ID" value="MEE6311022.1"/>
    <property type="molecule type" value="Genomic_DNA"/>
</dbReference>
<evidence type="ECO:0000313" key="1">
    <source>
        <dbReference type="EMBL" id="MEE6311022.1"/>
    </source>
</evidence>
<gene>
    <name evidence="1" type="ORF">V1634_29710</name>
</gene>
<accession>A0ABU7SMB6</accession>
<dbReference type="Proteomes" id="UP001339911">
    <property type="component" value="Unassembled WGS sequence"/>
</dbReference>
<dbReference type="RefSeq" id="WP_331211039.1">
    <property type="nucleotide sequence ID" value="NZ_JAZGQL010000030.1"/>
</dbReference>